<organism evidence="2 3">
    <name type="scientific">Psychrosphaera saromensis</name>
    <dbReference type="NCBI Taxonomy" id="716813"/>
    <lineage>
        <taxon>Bacteria</taxon>
        <taxon>Pseudomonadati</taxon>
        <taxon>Pseudomonadota</taxon>
        <taxon>Gammaproteobacteria</taxon>
        <taxon>Alteromonadales</taxon>
        <taxon>Pseudoalteromonadaceae</taxon>
        <taxon>Psychrosphaera</taxon>
    </lineage>
</organism>
<dbReference type="AlphaFoldDB" id="A0A2S7UX14"/>
<proteinExistence type="predicted"/>
<comment type="caution">
    <text evidence="2">The sequence shown here is derived from an EMBL/GenBank/DDBJ whole genome shotgun (WGS) entry which is preliminary data.</text>
</comment>
<feature type="compositionally biased region" description="Basic and acidic residues" evidence="1">
    <location>
        <begin position="22"/>
        <end position="32"/>
    </location>
</feature>
<keyword evidence="3" id="KW-1185">Reference proteome</keyword>
<evidence type="ECO:0000313" key="2">
    <source>
        <dbReference type="EMBL" id="PQJ53811.1"/>
    </source>
</evidence>
<dbReference type="Gene3D" id="3.30.160.170">
    <property type="entry name" value="FlaG-like"/>
    <property type="match status" value="1"/>
</dbReference>
<evidence type="ECO:0008006" key="4">
    <source>
        <dbReference type="Google" id="ProtNLM"/>
    </source>
</evidence>
<dbReference type="SUPFAM" id="SSF160214">
    <property type="entry name" value="FlaG-like"/>
    <property type="match status" value="1"/>
</dbReference>
<dbReference type="OrthoDB" id="5741693at2"/>
<protein>
    <recommendedName>
        <fullName evidence="4">Flagellar biosynthesis protein FlaG</fullName>
    </recommendedName>
</protein>
<dbReference type="PANTHER" id="PTHR37166">
    <property type="entry name" value="PROTEIN FLAG"/>
    <property type="match status" value="1"/>
</dbReference>
<dbReference type="RefSeq" id="WP_105052308.1">
    <property type="nucleotide sequence ID" value="NZ_BMYG01000002.1"/>
</dbReference>
<accession>A0A2S7UX14</accession>
<dbReference type="PANTHER" id="PTHR37166:SF1">
    <property type="entry name" value="PROTEIN FLAG"/>
    <property type="match status" value="1"/>
</dbReference>
<dbReference type="EMBL" id="MSCH01000003">
    <property type="protein sequence ID" value="PQJ53811.1"/>
    <property type="molecule type" value="Genomic_DNA"/>
</dbReference>
<dbReference type="Proteomes" id="UP000239007">
    <property type="component" value="Unassembled WGS sequence"/>
</dbReference>
<gene>
    <name evidence="2" type="ORF">BTO11_09135</name>
</gene>
<evidence type="ECO:0000256" key="1">
    <source>
        <dbReference type="SAM" id="MobiDB-lite"/>
    </source>
</evidence>
<evidence type="ECO:0000313" key="3">
    <source>
        <dbReference type="Proteomes" id="UP000239007"/>
    </source>
</evidence>
<reference evidence="2 3" key="1">
    <citation type="submission" date="2016-12" db="EMBL/GenBank/DDBJ databases">
        <title>Diversity of luminous bacteria.</title>
        <authorList>
            <person name="Yoshizawa S."/>
            <person name="Kogure K."/>
        </authorList>
    </citation>
    <scope>NUCLEOTIDE SEQUENCE [LARGE SCALE GENOMIC DNA]</scope>
    <source>
        <strain evidence="2 3">SA4-48</strain>
    </source>
</reference>
<name>A0A2S7UX14_9GAMM</name>
<sequence>MSELISPTGFTNLVGAELVSNKPDKPHNKDVQTKQNSEIQVEQKQVEKSLTEAQVEKQSAAKELDDAEEQKAIEKVASKLQEFVNLIDKQLEFRVDDDSGRHVVTVSDKLSGDIIRQIPSEEVLRLARNLSDLADVANSSGKIITTEV</sequence>
<feature type="compositionally biased region" description="Polar residues" evidence="1">
    <location>
        <begin position="33"/>
        <end position="43"/>
    </location>
</feature>
<dbReference type="InterPro" id="IPR035924">
    <property type="entry name" value="FlaG-like_sf"/>
</dbReference>
<dbReference type="InterPro" id="IPR005186">
    <property type="entry name" value="FlaG"/>
</dbReference>
<dbReference type="Pfam" id="PF03646">
    <property type="entry name" value="FlaG"/>
    <property type="match status" value="1"/>
</dbReference>
<feature type="region of interest" description="Disordered" evidence="1">
    <location>
        <begin position="19"/>
        <end position="45"/>
    </location>
</feature>